<reference evidence="3 4" key="1">
    <citation type="submission" date="2015-01" db="EMBL/GenBank/DDBJ databases">
        <title>Draft genome sequences of the supercritical CO2 tolerant bacteria Bacillus subterraneus MITOT1 and Bacillus cereus MIT0214.</title>
        <authorList>
            <person name="Peet K.C."/>
            <person name="Thompson J.R."/>
        </authorList>
    </citation>
    <scope>NUCLEOTIDE SEQUENCE [LARGE SCALE GENOMIC DNA]</scope>
    <source>
        <strain evidence="3 4">MITOT1</strain>
    </source>
</reference>
<gene>
    <name evidence="3" type="ORF">UB32_06975</name>
</gene>
<sequence length="101" mass="11602">MKKLTVFALSLFILILFAHGTLPAQKNVTVDVKSKVILSMEQGHEEFPSPDLDDKKTLFSLNGPILLISTILYTLINRRVIRNERQFSFLKAVFFQSSYLR</sequence>
<evidence type="ECO:0008006" key="5">
    <source>
        <dbReference type="Google" id="ProtNLM"/>
    </source>
</evidence>
<keyword evidence="1" id="KW-1133">Transmembrane helix</keyword>
<evidence type="ECO:0000313" key="3">
    <source>
        <dbReference type="EMBL" id="KIY22731.1"/>
    </source>
</evidence>
<dbReference type="AlphaFoldDB" id="A0A0D6ZCF9"/>
<protein>
    <recommendedName>
        <fullName evidence="5">LPXTG cell wall anchor domain-containing protein</fullName>
    </recommendedName>
</protein>
<proteinExistence type="predicted"/>
<feature type="chain" id="PRO_5039361521" description="LPXTG cell wall anchor domain-containing protein" evidence="2">
    <location>
        <begin position="19"/>
        <end position="101"/>
    </location>
</feature>
<feature type="signal peptide" evidence="2">
    <location>
        <begin position="1"/>
        <end position="18"/>
    </location>
</feature>
<evidence type="ECO:0000256" key="1">
    <source>
        <dbReference type="SAM" id="Phobius"/>
    </source>
</evidence>
<evidence type="ECO:0000313" key="4">
    <source>
        <dbReference type="Proteomes" id="UP000032512"/>
    </source>
</evidence>
<accession>A0A0D6ZCF9</accession>
<dbReference type="RefSeq" id="WP_044392339.1">
    <property type="nucleotide sequence ID" value="NZ_JXIQ01000050.1"/>
</dbReference>
<keyword evidence="1" id="KW-0472">Membrane</keyword>
<organism evidence="3 4">
    <name type="scientific">Mesobacillus subterraneus</name>
    <dbReference type="NCBI Taxonomy" id="285983"/>
    <lineage>
        <taxon>Bacteria</taxon>
        <taxon>Bacillati</taxon>
        <taxon>Bacillota</taxon>
        <taxon>Bacilli</taxon>
        <taxon>Bacillales</taxon>
        <taxon>Bacillaceae</taxon>
        <taxon>Mesobacillus</taxon>
    </lineage>
</organism>
<dbReference type="PATRIC" id="fig|285983.3.peg.3976"/>
<keyword evidence="4" id="KW-1185">Reference proteome</keyword>
<dbReference type="OrthoDB" id="2889345at2"/>
<evidence type="ECO:0000256" key="2">
    <source>
        <dbReference type="SAM" id="SignalP"/>
    </source>
</evidence>
<feature type="transmembrane region" description="Helical" evidence="1">
    <location>
        <begin position="57"/>
        <end position="76"/>
    </location>
</feature>
<dbReference type="EMBL" id="JXIQ01000050">
    <property type="protein sequence ID" value="KIY22731.1"/>
    <property type="molecule type" value="Genomic_DNA"/>
</dbReference>
<keyword evidence="1" id="KW-0812">Transmembrane</keyword>
<name>A0A0D6ZCF9_9BACI</name>
<comment type="caution">
    <text evidence="3">The sequence shown here is derived from an EMBL/GenBank/DDBJ whole genome shotgun (WGS) entry which is preliminary data.</text>
</comment>
<dbReference type="Proteomes" id="UP000032512">
    <property type="component" value="Unassembled WGS sequence"/>
</dbReference>
<keyword evidence="2" id="KW-0732">Signal</keyword>